<dbReference type="InterPro" id="IPR010852">
    <property type="entry name" value="ABATE"/>
</dbReference>
<protein>
    <recommendedName>
        <fullName evidence="1">Zinc finger CGNR domain-containing protein</fullName>
    </recommendedName>
</protein>
<accession>A0A401Z3E7</accession>
<keyword evidence="3" id="KW-1185">Reference proteome</keyword>
<dbReference type="Pfam" id="PF11706">
    <property type="entry name" value="zf-CGNR"/>
    <property type="match status" value="1"/>
</dbReference>
<dbReference type="InterPro" id="IPR021005">
    <property type="entry name" value="Znf_CGNR"/>
</dbReference>
<dbReference type="Proteomes" id="UP000286931">
    <property type="component" value="Unassembled WGS sequence"/>
</dbReference>
<dbReference type="EMBL" id="BIFH01000048">
    <property type="protein sequence ID" value="GCE01415.1"/>
    <property type="molecule type" value="Genomic_DNA"/>
</dbReference>
<organism evidence="2 3">
    <name type="scientific">Embleya hyalina</name>
    <dbReference type="NCBI Taxonomy" id="516124"/>
    <lineage>
        <taxon>Bacteria</taxon>
        <taxon>Bacillati</taxon>
        <taxon>Actinomycetota</taxon>
        <taxon>Actinomycetes</taxon>
        <taxon>Kitasatosporales</taxon>
        <taxon>Streptomycetaceae</taxon>
        <taxon>Embleya</taxon>
    </lineage>
</organism>
<dbReference type="PANTHER" id="PTHR35525:SF3">
    <property type="entry name" value="BLL6575 PROTEIN"/>
    <property type="match status" value="1"/>
</dbReference>
<sequence>MPRSAADTRRFRHGAGRLALDFIRTLSRRGTPQEIEELPDPEALFAWVRQFGPSGGIVAVAPLGALSVADARQLREAIHELIVVACRGEGLAAWRSPARERVNRAAAAQTPTPAVDAWGRVRWSAPDPLSATLSLVARDAIDLVDSGAITRVRACADPLCGALFLDESRPGTRRWCSMNTCGNRAKKQTGRTTKRKPHTPA</sequence>
<dbReference type="SUPFAM" id="SSF160904">
    <property type="entry name" value="Jann2411-like"/>
    <property type="match status" value="1"/>
</dbReference>
<dbReference type="PANTHER" id="PTHR35525">
    <property type="entry name" value="BLL6575 PROTEIN"/>
    <property type="match status" value="1"/>
</dbReference>
<dbReference type="AlphaFoldDB" id="A0A401Z3E7"/>
<dbReference type="RefSeq" id="WP_126643042.1">
    <property type="nucleotide sequence ID" value="NZ_BIFH01000048.1"/>
</dbReference>
<dbReference type="Pfam" id="PF07336">
    <property type="entry name" value="ABATE"/>
    <property type="match status" value="1"/>
</dbReference>
<dbReference type="OrthoDB" id="123307at2"/>
<evidence type="ECO:0000313" key="3">
    <source>
        <dbReference type="Proteomes" id="UP000286931"/>
    </source>
</evidence>
<gene>
    <name evidence="2" type="ORF">EHYA_09181</name>
</gene>
<dbReference type="InterPro" id="IPR023286">
    <property type="entry name" value="ABATE_dom_sf"/>
</dbReference>
<evidence type="ECO:0000259" key="1">
    <source>
        <dbReference type="Pfam" id="PF11706"/>
    </source>
</evidence>
<evidence type="ECO:0000313" key="2">
    <source>
        <dbReference type="EMBL" id="GCE01415.1"/>
    </source>
</evidence>
<name>A0A401Z3E7_9ACTN</name>
<proteinExistence type="predicted"/>
<dbReference type="Gene3D" id="1.10.3300.10">
    <property type="entry name" value="Jann2411-like domain"/>
    <property type="match status" value="1"/>
</dbReference>
<feature type="domain" description="Zinc finger CGNR" evidence="1">
    <location>
        <begin position="151"/>
        <end position="189"/>
    </location>
</feature>
<reference evidence="2 3" key="1">
    <citation type="submission" date="2018-12" db="EMBL/GenBank/DDBJ databases">
        <title>Draft genome sequence of Embleya hyalina NBRC 13850T.</title>
        <authorList>
            <person name="Komaki H."/>
            <person name="Hosoyama A."/>
            <person name="Kimura A."/>
            <person name="Ichikawa N."/>
            <person name="Tamura T."/>
        </authorList>
    </citation>
    <scope>NUCLEOTIDE SEQUENCE [LARGE SCALE GENOMIC DNA]</scope>
    <source>
        <strain evidence="2 3">NBRC 13850</strain>
    </source>
</reference>
<comment type="caution">
    <text evidence="2">The sequence shown here is derived from an EMBL/GenBank/DDBJ whole genome shotgun (WGS) entry which is preliminary data.</text>
</comment>